<dbReference type="SUPFAM" id="SSF52833">
    <property type="entry name" value="Thioredoxin-like"/>
    <property type="match status" value="1"/>
</dbReference>
<evidence type="ECO:0000256" key="1">
    <source>
        <dbReference type="SAM" id="MobiDB-lite"/>
    </source>
</evidence>
<dbReference type="InterPro" id="IPR041017">
    <property type="entry name" value="Thioredoxin_10"/>
</dbReference>
<dbReference type="Pfam" id="PF17991">
    <property type="entry name" value="Thioredoxin_10"/>
    <property type="match status" value="1"/>
</dbReference>
<dbReference type="AlphaFoldDB" id="A0A3P1TDF4"/>
<dbReference type="CDD" id="cd03012">
    <property type="entry name" value="TlpA_like_DipZ_like"/>
    <property type="match status" value="1"/>
</dbReference>
<accession>A0A3P1TDF4</accession>
<reference evidence="3 4" key="1">
    <citation type="submission" date="2018-11" db="EMBL/GenBank/DDBJ databases">
        <title>Genomes From Bacteria Associated with the Canine Oral Cavity: a Test Case for Automated Genome-Based Taxonomic Assignment.</title>
        <authorList>
            <person name="Coil D.A."/>
            <person name="Jospin G."/>
            <person name="Darling A.E."/>
            <person name="Wallis C."/>
            <person name="Davis I.J."/>
            <person name="Harris S."/>
            <person name="Eisen J.A."/>
            <person name="Holcombe L.J."/>
            <person name="O'Flynn C."/>
        </authorList>
    </citation>
    <scope>NUCLEOTIDE SEQUENCE [LARGE SCALE GENOMIC DNA]</scope>
    <source>
        <strain evidence="3 4">OH887_COT-365</strain>
    </source>
</reference>
<feature type="region of interest" description="Disordered" evidence="1">
    <location>
        <begin position="42"/>
        <end position="62"/>
    </location>
</feature>
<dbReference type="RefSeq" id="WP_124842458.1">
    <property type="nucleotide sequence ID" value="NZ_RQZG01000001.1"/>
</dbReference>
<dbReference type="InterPro" id="IPR050553">
    <property type="entry name" value="Thioredoxin_ResA/DsbE_sf"/>
</dbReference>
<evidence type="ECO:0000313" key="3">
    <source>
        <dbReference type="EMBL" id="RRD07338.1"/>
    </source>
</evidence>
<dbReference type="GO" id="GO:0016491">
    <property type="term" value="F:oxidoreductase activity"/>
    <property type="evidence" value="ECO:0007669"/>
    <property type="project" value="InterPro"/>
</dbReference>
<feature type="domain" description="Thioredoxin" evidence="2">
    <location>
        <begin position="53"/>
        <end position="203"/>
    </location>
</feature>
<dbReference type="PANTHER" id="PTHR42852:SF13">
    <property type="entry name" value="PROTEIN DIPZ"/>
    <property type="match status" value="1"/>
</dbReference>
<name>A0A3P1TDF4_9ACTN</name>
<dbReference type="InterPro" id="IPR036249">
    <property type="entry name" value="Thioredoxin-like_sf"/>
</dbReference>
<dbReference type="Gene3D" id="2.60.120.260">
    <property type="entry name" value="Galactose-binding domain-like"/>
    <property type="match status" value="1"/>
</dbReference>
<evidence type="ECO:0000313" key="4">
    <source>
        <dbReference type="Proteomes" id="UP000280819"/>
    </source>
</evidence>
<dbReference type="GO" id="GO:0016209">
    <property type="term" value="F:antioxidant activity"/>
    <property type="evidence" value="ECO:0007669"/>
    <property type="project" value="InterPro"/>
</dbReference>
<dbReference type="Pfam" id="PF00578">
    <property type="entry name" value="AhpC-TSA"/>
    <property type="match status" value="1"/>
</dbReference>
<organism evidence="3 4">
    <name type="scientific">Arachnia propionica</name>
    <dbReference type="NCBI Taxonomy" id="1750"/>
    <lineage>
        <taxon>Bacteria</taxon>
        <taxon>Bacillati</taxon>
        <taxon>Actinomycetota</taxon>
        <taxon>Actinomycetes</taxon>
        <taxon>Propionibacteriales</taxon>
        <taxon>Propionibacteriaceae</taxon>
        <taxon>Arachnia</taxon>
    </lineage>
</organism>
<gene>
    <name evidence="3" type="ORF">EII34_02305</name>
</gene>
<proteinExistence type="predicted"/>
<dbReference type="Gene3D" id="3.40.30.10">
    <property type="entry name" value="Glutaredoxin"/>
    <property type="match status" value="1"/>
</dbReference>
<protein>
    <submittedName>
        <fullName evidence="3">Thioredoxin family protein</fullName>
    </submittedName>
</protein>
<dbReference type="EMBL" id="RQZG01000001">
    <property type="protein sequence ID" value="RRD07338.1"/>
    <property type="molecule type" value="Genomic_DNA"/>
</dbReference>
<feature type="compositionally biased region" description="Low complexity" evidence="1">
    <location>
        <begin position="52"/>
        <end position="62"/>
    </location>
</feature>
<dbReference type="Proteomes" id="UP000280819">
    <property type="component" value="Unassembled WGS sequence"/>
</dbReference>
<dbReference type="PANTHER" id="PTHR42852">
    <property type="entry name" value="THIOL:DISULFIDE INTERCHANGE PROTEIN DSBE"/>
    <property type="match status" value="1"/>
</dbReference>
<dbReference type="InterPro" id="IPR000866">
    <property type="entry name" value="AhpC/TSA"/>
</dbReference>
<dbReference type="PROSITE" id="PS51352">
    <property type="entry name" value="THIOREDOXIN_2"/>
    <property type="match status" value="1"/>
</dbReference>
<evidence type="ECO:0000259" key="2">
    <source>
        <dbReference type="PROSITE" id="PS51352"/>
    </source>
</evidence>
<dbReference type="OrthoDB" id="9811352at2"/>
<sequence length="361" mass="39246">MTSSPPKRWRHPRLIGALTVVVALIATLAILDLARPPVTRAPETLSSPQAVTPTAGGTAATREAPELSGIEAWINTDPLSLAELRGKVVLVDFWTYSCINCVRTQPHLNAWYESYHDQGLEIIGVHAPEFAFERLPANVERAVEEAGIRYPVALDNDFVTWRAYENSYWPSRYLIDREGRIVFNHHGEGAYEETEQRIRELLQAEGPTTSAVPDGQATAGQTPEIHLGLARTFGYNGTPDLDPQLFDYTPAGELASNQWHLDGEWQIGEDSITALSDGAGLGIRFDGAKLFLVAGGPPGSTVEVRVNGGADFPGQDVTDGVAQVEVSRLHRLVELPRFTTGTLVELRFSAGVTAHALTFGG</sequence>
<comment type="caution">
    <text evidence="3">The sequence shown here is derived from an EMBL/GenBank/DDBJ whole genome shotgun (WGS) entry which is preliminary data.</text>
</comment>
<dbReference type="InterPro" id="IPR013766">
    <property type="entry name" value="Thioredoxin_domain"/>
</dbReference>